<accession>A0A0E9PYA5</accession>
<organism evidence="1">
    <name type="scientific">Anguilla anguilla</name>
    <name type="common">European freshwater eel</name>
    <name type="synonym">Muraena anguilla</name>
    <dbReference type="NCBI Taxonomy" id="7936"/>
    <lineage>
        <taxon>Eukaryota</taxon>
        <taxon>Metazoa</taxon>
        <taxon>Chordata</taxon>
        <taxon>Craniata</taxon>
        <taxon>Vertebrata</taxon>
        <taxon>Euteleostomi</taxon>
        <taxon>Actinopterygii</taxon>
        <taxon>Neopterygii</taxon>
        <taxon>Teleostei</taxon>
        <taxon>Anguilliformes</taxon>
        <taxon>Anguillidae</taxon>
        <taxon>Anguilla</taxon>
    </lineage>
</organism>
<sequence length="27" mass="3152">MYCAHFLANFQVEVCTYNVFFFSSAVL</sequence>
<reference evidence="1" key="2">
    <citation type="journal article" date="2015" name="Fish Shellfish Immunol.">
        <title>Early steps in the European eel (Anguilla anguilla)-Vibrio vulnificus interaction in the gills: Role of the RtxA13 toxin.</title>
        <authorList>
            <person name="Callol A."/>
            <person name="Pajuelo D."/>
            <person name="Ebbesson L."/>
            <person name="Teles M."/>
            <person name="MacKenzie S."/>
            <person name="Amaro C."/>
        </authorList>
    </citation>
    <scope>NUCLEOTIDE SEQUENCE</scope>
</reference>
<reference evidence="1" key="1">
    <citation type="submission" date="2014-11" db="EMBL/GenBank/DDBJ databases">
        <authorList>
            <person name="Amaro Gonzalez C."/>
        </authorList>
    </citation>
    <scope>NUCLEOTIDE SEQUENCE</scope>
</reference>
<dbReference type="EMBL" id="GBXM01099739">
    <property type="protein sequence ID" value="JAH08838.1"/>
    <property type="molecule type" value="Transcribed_RNA"/>
</dbReference>
<dbReference type="AlphaFoldDB" id="A0A0E9PYA5"/>
<evidence type="ECO:0000313" key="1">
    <source>
        <dbReference type="EMBL" id="JAH08838.1"/>
    </source>
</evidence>
<name>A0A0E9PYA5_ANGAN</name>
<protein>
    <submittedName>
        <fullName evidence="1">Uncharacterized protein</fullName>
    </submittedName>
</protein>
<proteinExistence type="predicted"/>